<dbReference type="EMBL" id="FQWX01000001">
    <property type="protein sequence ID" value="SHG39792.1"/>
    <property type="molecule type" value="Genomic_DNA"/>
</dbReference>
<sequence length="194" mass="22578">MREVLVLRDLECIKAIVHPRRIDILKTFGDLPLSAKQLSQLLDEPHAKVNYHIKTLYRVGILELVEEKIKSGIVEKYYYPSAKNIIISKKILDFSVEGESEEERLNISKFENISELFYKAAEQENITNQNIVEYRDVCITSEELLELNRVLKSKLDEIINKRNFDIEDSDMDNDRHKVVLLSIPTEKKSESLAE</sequence>
<dbReference type="Pfam" id="PF12840">
    <property type="entry name" value="HTH_20"/>
    <property type="match status" value="1"/>
</dbReference>
<accession>A0A1M5JGV7</accession>
<protein>
    <submittedName>
        <fullName evidence="1">Predicted transcriptional regulator</fullName>
    </submittedName>
</protein>
<proteinExistence type="predicted"/>
<dbReference type="InterPro" id="IPR011991">
    <property type="entry name" value="ArsR-like_HTH"/>
</dbReference>
<evidence type="ECO:0000313" key="2">
    <source>
        <dbReference type="Proteomes" id="UP000243255"/>
    </source>
</evidence>
<organism evidence="1 2">
    <name type="scientific">Asaccharospora irregularis DSM 2635</name>
    <dbReference type="NCBI Taxonomy" id="1121321"/>
    <lineage>
        <taxon>Bacteria</taxon>
        <taxon>Bacillati</taxon>
        <taxon>Bacillota</taxon>
        <taxon>Clostridia</taxon>
        <taxon>Peptostreptococcales</taxon>
        <taxon>Peptostreptococcaceae</taxon>
        <taxon>Asaccharospora</taxon>
    </lineage>
</organism>
<dbReference type="OrthoDB" id="9788770at2"/>
<dbReference type="Proteomes" id="UP000243255">
    <property type="component" value="Unassembled WGS sequence"/>
</dbReference>
<keyword evidence="2" id="KW-1185">Reference proteome</keyword>
<dbReference type="InterPro" id="IPR036390">
    <property type="entry name" value="WH_DNA-bd_sf"/>
</dbReference>
<dbReference type="SUPFAM" id="SSF46785">
    <property type="entry name" value="Winged helix' DNA-binding domain"/>
    <property type="match status" value="1"/>
</dbReference>
<name>A0A1M5JGV7_9FIRM</name>
<dbReference type="InterPro" id="IPR036388">
    <property type="entry name" value="WH-like_DNA-bd_sf"/>
</dbReference>
<dbReference type="AlphaFoldDB" id="A0A1M5JGV7"/>
<dbReference type="Gene3D" id="1.10.10.10">
    <property type="entry name" value="Winged helix-like DNA-binding domain superfamily/Winged helix DNA-binding domain"/>
    <property type="match status" value="1"/>
</dbReference>
<evidence type="ECO:0000313" key="1">
    <source>
        <dbReference type="EMBL" id="SHG39792.1"/>
    </source>
</evidence>
<dbReference type="RefSeq" id="WP_073123243.1">
    <property type="nucleotide sequence ID" value="NZ_BAABCH010000027.1"/>
</dbReference>
<dbReference type="CDD" id="cd00090">
    <property type="entry name" value="HTH_ARSR"/>
    <property type="match status" value="1"/>
</dbReference>
<gene>
    <name evidence="1" type="ORF">SAMN04488530_101140</name>
</gene>
<reference evidence="2" key="1">
    <citation type="submission" date="2016-11" db="EMBL/GenBank/DDBJ databases">
        <authorList>
            <person name="Varghese N."/>
            <person name="Submissions S."/>
        </authorList>
    </citation>
    <scope>NUCLEOTIDE SEQUENCE [LARGE SCALE GENOMIC DNA]</scope>
    <source>
        <strain evidence="2">DSM 2635</strain>
    </source>
</reference>
<dbReference type="STRING" id="1121321.SAMN04488530_101140"/>